<evidence type="ECO:0000256" key="1">
    <source>
        <dbReference type="ARBA" id="ARBA00001954"/>
    </source>
</evidence>
<dbReference type="InterPro" id="IPR008775">
    <property type="entry name" value="Phytyl_CoA_dOase-like"/>
</dbReference>
<dbReference type="Proteomes" id="UP001220530">
    <property type="component" value="Chromosome"/>
</dbReference>
<organism evidence="3 4">
    <name type="scientific">Devosia algicola</name>
    <dbReference type="NCBI Taxonomy" id="3026418"/>
    <lineage>
        <taxon>Bacteria</taxon>
        <taxon>Pseudomonadati</taxon>
        <taxon>Pseudomonadota</taxon>
        <taxon>Alphaproteobacteria</taxon>
        <taxon>Hyphomicrobiales</taxon>
        <taxon>Devosiaceae</taxon>
        <taxon>Devosia</taxon>
    </lineage>
</organism>
<evidence type="ECO:0000313" key="4">
    <source>
        <dbReference type="Proteomes" id="UP001220530"/>
    </source>
</evidence>
<keyword evidence="3" id="KW-0560">Oxidoreductase</keyword>
<dbReference type="GO" id="GO:0051213">
    <property type="term" value="F:dioxygenase activity"/>
    <property type="evidence" value="ECO:0007669"/>
    <property type="project" value="UniProtKB-KW"/>
</dbReference>
<feature type="region of interest" description="Disordered" evidence="2">
    <location>
        <begin position="261"/>
        <end position="281"/>
    </location>
</feature>
<proteinExistence type="predicted"/>
<dbReference type="PANTHER" id="PTHR20883:SF48">
    <property type="entry name" value="ECTOINE DIOXYGENASE"/>
    <property type="match status" value="1"/>
</dbReference>
<keyword evidence="4" id="KW-1185">Reference proteome</keyword>
<dbReference type="EMBL" id="CP118246">
    <property type="protein sequence ID" value="WDR03064.1"/>
    <property type="molecule type" value="Genomic_DNA"/>
</dbReference>
<dbReference type="Gene3D" id="2.60.120.620">
    <property type="entry name" value="q2cbj1_9rhob like domain"/>
    <property type="match status" value="1"/>
</dbReference>
<accession>A0ABY7YP85</accession>
<keyword evidence="3" id="KW-0223">Dioxygenase</keyword>
<sequence length="281" mass="31380">MSQITLSREQRQLFDQNGFLAVRGLFRPDEVAMIRETFMEQGKHGPVAGLSDLPKFANAATAATPNRDDPLSFYPRMMNPHKHADKPVGSLTLKYMRDVKLKQVLSELFGETPYACQSMFYFKPPGARGQDLHQDNFYLRVKPGTCMAAWLAIDDVDEANGGMMCVPQTDHLDIACPDKADPATSFTTDRVEPPEGLEPEYVRLNAGDVLFFNGSVIHGSTPNISKDRFRRSLIFHYVPASTREMSKHYDAYSFEGERQDVAVNDDGGPCGTLQDMPTAPH</sequence>
<evidence type="ECO:0000313" key="3">
    <source>
        <dbReference type="EMBL" id="WDR03064.1"/>
    </source>
</evidence>
<reference evidence="3 4" key="1">
    <citation type="submission" date="2023-02" db="EMBL/GenBank/DDBJ databases">
        <title>Devosia algicola sp. nov., isolated from the phycosphere of marine algae.</title>
        <authorList>
            <person name="Kim J.M."/>
            <person name="Lee J.K."/>
            <person name="Choi B.J."/>
            <person name="Bayburt H."/>
            <person name="Jeon C.O."/>
        </authorList>
    </citation>
    <scope>NUCLEOTIDE SEQUENCE [LARGE SCALE GENOMIC DNA]</scope>
    <source>
        <strain evidence="3 4">G20-9</strain>
    </source>
</reference>
<comment type="cofactor">
    <cofactor evidence="1">
        <name>Fe(2+)</name>
        <dbReference type="ChEBI" id="CHEBI:29033"/>
    </cofactor>
</comment>
<dbReference type="RefSeq" id="WP_282219466.1">
    <property type="nucleotide sequence ID" value="NZ_CP118246.1"/>
</dbReference>
<protein>
    <submittedName>
        <fullName evidence="3">Phytanoyl-CoA dioxygenase family protein</fullName>
    </submittedName>
</protein>
<evidence type="ECO:0000256" key="2">
    <source>
        <dbReference type="SAM" id="MobiDB-lite"/>
    </source>
</evidence>
<gene>
    <name evidence="3" type="ORF">PSQ19_02340</name>
</gene>
<dbReference type="PANTHER" id="PTHR20883">
    <property type="entry name" value="PHYTANOYL-COA DIOXYGENASE DOMAIN CONTAINING 1"/>
    <property type="match status" value="1"/>
</dbReference>
<name>A0ABY7YP85_9HYPH</name>
<dbReference type="Pfam" id="PF05721">
    <property type="entry name" value="PhyH"/>
    <property type="match status" value="1"/>
</dbReference>
<dbReference type="SUPFAM" id="SSF51197">
    <property type="entry name" value="Clavaminate synthase-like"/>
    <property type="match status" value="1"/>
</dbReference>